<reference evidence="1 2" key="1">
    <citation type="submission" date="2019-01" db="EMBL/GenBank/DDBJ databases">
        <title>Still something new to discover - new insights into E. coli phage diversity and taxonomy.</title>
        <authorList>
            <person name="Korf I.H.E."/>
            <person name="Adriaennsens E."/>
            <person name="Dreiseikelmann B."/>
            <person name="Kropinski A."/>
            <person name="Nimtz M."/>
            <person name="Meier-Kolthoff J.P."/>
            <person name="Rohde M."/>
            <person name="van Raaij M."/>
            <person name="Wittmann J."/>
        </authorList>
    </citation>
    <scope>NUCLEOTIDE SEQUENCE [LARGE SCALE GENOMIC DNA]</scope>
</reference>
<dbReference type="EMBL" id="MK373793">
    <property type="protein sequence ID" value="QBQ80858.1"/>
    <property type="molecule type" value="Genomic_DNA"/>
</dbReference>
<dbReference type="Proteomes" id="UP000307356">
    <property type="component" value="Segment"/>
</dbReference>
<organism evidence="1 2">
    <name type="scientific">Escherichia phage vB_EcoS_MM01</name>
    <dbReference type="NCBI Taxonomy" id="2508188"/>
    <lineage>
        <taxon>Viruses</taxon>
        <taxon>Duplodnaviria</taxon>
        <taxon>Heunggongvirae</taxon>
        <taxon>Uroviricota</taxon>
        <taxon>Caudoviricetes</taxon>
        <taxon>Drexlerviridae</taxon>
        <taxon>Braunvirinae</taxon>
        <taxon>Inhoffenstrassevirus</taxon>
        <taxon>Inhoffenstrassevirus MM01</taxon>
    </lineage>
</organism>
<evidence type="ECO:0000313" key="1">
    <source>
        <dbReference type="EMBL" id="QBQ80858.1"/>
    </source>
</evidence>
<accession>A0A482N4R1</accession>
<keyword evidence="2" id="KW-1185">Reference proteome</keyword>
<name>A0A482N4R1_9CAUD</name>
<sequence>MWLPMNYADIEAINRAGVNFFSDAGGVYTITTGAGYVEVINGIEVDVPAQTFQLKGLVREIKNRDIDGDFIQFGDKRGIFTAEVEIKQGYQITVDGEVFVVVDPRPVKPTTTLVGYRPILRRVATYG</sequence>
<proteinExistence type="predicted"/>
<gene>
    <name evidence="1" type="ORF">MM01_00023</name>
</gene>
<evidence type="ECO:0000313" key="2">
    <source>
        <dbReference type="Proteomes" id="UP000307356"/>
    </source>
</evidence>
<protein>
    <submittedName>
        <fullName evidence="1">Uncharacterized protein</fullName>
    </submittedName>
</protein>